<dbReference type="STRING" id="36166.T1GK19"/>
<evidence type="ECO:0000313" key="13">
    <source>
        <dbReference type="Proteomes" id="UP000015102"/>
    </source>
</evidence>
<evidence type="ECO:0000256" key="5">
    <source>
        <dbReference type="ARBA" id="ARBA00023125"/>
    </source>
</evidence>
<feature type="region of interest" description="Disordered" evidence="10">
    <location>
        <begin position="262"/>
        <end position="293"/>
    </location>
</feature>
<dbReference type="InterPro" id="IPR051839">
    <property type="entry name" value="RD_transcriptional_regulator"/>
</dbReference>
<dbReference type="InterPro" id="IPR036388">
    <property type="entry name" value="WH-like_DNA-bd_sf"/>
</dbReference>
<feature type="region of interest" description="Disordered" evidence="10">
    <location>
        <begin position="316"/>
        <end position="357"/>
    </location>
</feature>
<accession>T1GK19</accession>
<comment type="subcellular location">
    <subcellularLocation>
        <location evidence="1 9">Nucleus</location>
    </subcellularLocation>
</comment>
<dbReference type="GO" id="GO:0021556">
    <property type="term" value="P:central nervous system formation"/>
    <property type="evidence" value="ECO:0007669"/>
    <property type="project" value="UniProtKB-ARBA"/>
</dbReference>
<dbReference type="GO" id="GO:0007469">
    <property type="term" value="P:antennal development"/>
    <property type="evidence" value="ECO:0007669"/>
    <property type="project" value="UniProtKB-ARBA"/>
</dbReference>
<dbReference type="InterPro" id="IPR009057">
    <property type="entry name" value="Homeodomain-like_sf"/>
</dbReference>
<evidence type="ECO:0000256" key="9">
    <source>
        <dbReference type="PROSITE-ProRule" id="PRU00320"/>
    </source>
</evidence>
<feature type="compositionally biased region" description="Polar residues" evidence="10">
    <location>
        <begin position="270"/>
        <end position="293"/>
    </location>
</feature>
<name>T1GK19_MEGSC</name>
<evidence type="ECO:0000256" key="3">
    <source>
        <dbReference type="ARBA" id="ARBA00022553"/>
    </source>
</evidence>
<dbReference type="AlphaFoldDB" id="T1GK19"/>
<dbReference type="GO" id="GO:0003700">
    <property type="term" value="F:DNA-binding transcription factor activity"/>
    <property type="evidence" value="ECO:0007669"/>
    <property type="project" value="UniProtKB-ARBA"/>
</dbReference>
<evidence type="ECO:0000256" key="10">
    <source>
        <dbReference type="SAM" id="MobiDB-lite"/>
    </source>
</evidence>
<dbReference type="PROSITE" id="PS50960">
    <property type="entry name" value="HTH_PSQ"/>
    <property type="match status" value="1"/>
</dbReference>
<comment type="function">
    <text evidence="8">Probable transcription factor with a role in the retinal determination (RD) network. Regulates ato expression and is required for normal R8 induction and differentiation. Danr appears to repress Dan expression, but Dan is required for Danr expression anterior to the morphogenetic furrow (MF). Dan and Danr lie downstream of so and require dac function for highest levels of expression. Contributes to differentiation of antenna-specific characteristics; effector gene that acts downstream of homothorax (hth), Distal-less (Dll), cut (ct) and spineless (ss) genes to control differentiation of distal antennal structures.</text>
</comment>
<keyword evidence="7 9" id="KW-0539">Nucleus</keyword>
<protein>
    <recommendedName>
        <fullName evidence="11">HTH psq-type domain-containing protein</fullName>
    </recommendedName>
</protein>
<evidence type="ECO:0000256" key="7">
    <source>
        <dbReference type="ARBA" id="ARBA00023242"/>
    </source>
</evidence>
<keyword evidence="4" id="KW-0805">Transcription regulation</keyword>
<feature type="compositionally biased region" description="Pro residues" evidence="10">
    <location>
        <begin position="338"/>
        <end position="350"/>
    </location>
</feature>
<dbReference type="Pfam" id="PF04218">
    <property type="entry name" value="CENP-B_N"/>
    <property type="match status" value="1"/>
</dbReference>
<dbReference type="InterPro" id="IPR007889">
    <property type="entry name" value="HTH_Psq"/>
</dbReference>
<evidence type="ECO:0000259" key="11">
    <source>
        <dbReference type="PROSITE" id="PS50960"/>
    </source>
</evidence>
<organism evidence="12 13">
    <name type="scientific">Megaselia scalaris</name>
    <name type="common">Humpbacked fly</name>
    <name type="synonym">Phora scalaris</name>
    <dbReference type="NCBI Taxonomy" id="36166"/>
    <lineage>
        <taxon>Eukaryota</taxon>
        <taxon>Metazoa</taxon>
        <taxon>Ecdysozoa</taxon>
        <taxon>Arthropoda</taxon>
        <taxon>Hexapoda</taxon>
        <taxon>Insecta</taxon>
        <taxon>Pterygota</taxon>
        <taxon>Neoptera</taxon>
        <taxon>Endopterygota</taxon>
        <taxon>Diptera</taxon>
        <taxon>Brachycera</taxon>
        <taxon>Muscomorpha</taxon>
        <taxon>Platypezoidea</taxon>
        <taxon>Phoridae</taxon>
        <taxon>Megaseliini</taxon>
        <taxon>Megaselia</taxon>
    </lineage>
</organism>
<dbReference type="EnsemblMetazoa" id="MESCA003830-RA">
    <property type="protein sequence ID" value="MESCA003830-PA"/>
    <property type="gene ID" value="MESCA003830"/>
</dbReference>
<dbReference type="GO" id="GO:0007379">
    <property type="term" value="P:segment specification"/>
    <property type="evidence" value="ECO:0007669"/>
    <property type="project" value="UniProtKB-ARBA"/>
</dbReference>
<evidence type="ECO:0000256" key="8">
    <source>
        <dbReference type="ARBA" id="ARBA00053122"/>
    </source>
</evidence>
<feature type="compositionally biased region" description="Low complexity" evidence="10">
    <location>
        <begin position="440"/>
        <end position="454"/>
    </location>
</feature>
<dbReference type="SUPFAM" id="SSF46689">
    <property type="entry name" value="Homeodomain-like"/>
    <property type="match status" value="1"/>
</dbReference>
<dbReference type="FunFam" id="1.10.10.10:FF:000293">
    <property type="entry name" value="Tigger transposable element-derived protein 5"/>
    <property type="match status" value="1"/>
</dbReference>
<evidence type="ECO:0000313" key="12">
    <source>
        <dbReference type="EnsemblMetazoa" id="MESCA003830-PA"/>
    </source>
</evidence>
<keyword evidence="13" id="KW-1185">Reference proteome</keyword>
<dbReference type="PANTHER" id="PTHR33215:SF13">
    <property type="entry name" value="PROTEIN DISTAL ANTENNA"/>
    <property type="match status" value="1"/>
</dbReference>
<dbReference type="Proteomes" id="UP000015102">
    <property type="component" value="Unassembled WGS sequence"/>
</dbReference>
<feature type="domain" description="HTH psq-type" evidence="11">
    <location>
        <begin position="7"/>
        <end position="58"/>
    </location>
</feature>
<dbReference type="GO" id="GO:0005634">
    <property type="term" value="C:nucleus"/>
    <property type="evidence" value="ECO:0007669"/>
    <property type="project" value="UniProtKB-SubCell"/>
</dbReference>
<keyword evidence="2" id="KW-0217">Developmental protein</keyword>
<dbReference type="GO" id="GO:0003677">
    <property type="term" value="F:DNA binding"/>
    <property type="evidence" value="ECO:0007669"/>
    <property type="project" value="UniProtKB-UniRule"/>
</dbReference>
<evidence type="ECO:0000256" key="6">
    <source>
        <dbReference type="ARBA" id="ARBA00023163"/>
    </source>
</evidence>
<dbReference type="EMBL" id="CAQQ02126890">
    <property type="status" value="NOT_ANNOTATED_CDS"/>
    <property type="molecule type" value="Genomic_DNA"/>
</dbReference>
<keyword evidence="5 9" id="KW-0238">DNA-binding</keyword>
<feature type="DNA-binding region" description="H-T-H motif" evidence="9">
    <location>
        <begin position="34"/>
        <end position="54"/>
    </location>
</feature>
<reference evidence="13" key="1">
    <citation type="submission" date="2013-02" db="EMBL/GenBank/DDBJ databases">
        <authorList>
            <person name="Hughes D."/>
        </authorList>
    </citation>
    <scope>NUCLEOTIDE SEQUENCE</scope>
    <source>
        <strain>Durham</strain>
        <strain evidence="13">NC isolate 2 -- Noor lab</strain>
    </source>
</reference>
<proteinExistence type="predicted"/>
<reference evidence="12" key="2">
    <citation type="submission" date="2015-06" db="UniProtKB">
        <authorList>
            <consortium name="EnsemblMetazoa"/>
        </authorList>
    </citation>
    <scope>IDENTIFICATION</scope>
</reference>
<feature type="compositionally biased region" description="Low complexity" evidence="10">
    <location>
        <begin position="316"/>
        <end position="333"/>
    </location>
</feature>
<dbReference type="OMA" id="HMNIRMG"/>
<keyword evidence="6" id="KW-0804">Transcription</keyword>
<evidence type="ECO:0000256" key="1">
    <source>
        <dbReference type="ARBA" id="ARBA00004123"/>
    </source>
</evidence>
<evidence type="ECO:0000256" key="2">
    <source>
        <dbReference type="ARBA" id="ARBA00022473"/>
    </source>
</evidence>
<dbReference type="EMBL" id="CAQQ02126891">
    <property type="status" value="NOT_ANNOTATED_CDS"/>
    <property type="molecule type" value="Genomic_DNA"/>
</dbReference>
<feature type="region of interest" description="Disordered" evidence="10">
    <location>
        <begin position="414"/>
        <end position="466"/>
    </location>
</feature>
<dbReference type="GO" id="GO:0048749">
    <property type="term" value="P:compound eye development"/>
    <property type="evidence" value="ECO:0007669"/>
    <property type="project" value="UniProtKB-ARBA"/>
</dbReference>
<dbReference type="Gene3D" id="1.10.10.10">
    <property type="entry name" value="Winged helix-like DNA-binding domain superfamily/Winged helix DNA-binding domain"/>
    <property type="match status" value="1"/>
</dbReference>
<keyword evidence="3" id="KW-0597">Phosphoprotein</keyword>
<sequence>MNIRMTSKGKRPLRSLTPCDKIQAIQRIHDGESKASVARDIGVPESTLRGWCKNEDKLRFMSRQSTADKMSADSLTEKLCDGAAAAAAALLGVGPPSEKRQKLDQKIPLNFSNKMNYEDLAYKRSPLNGLDFSGSKGLPDLGFNTLSSDYNPFKTAADLSINGNNNVKNKAISPLSSLSHLSGLTGLSHSPLALSFNELTSNLNLIAQLNPSLAAMSGLNGLNNSASALRNVKPKMQPSPQQHSPRSDCDKPQQLQVKNWAKQRNDYGLNLTTDNKNKMKSPSPSLAPSISVNNAGPMDDPLFYWLKSQQAMLGLNNLYPSNPNSSSPPLRSSTPQQPFNPPLSASPPPLSSTSHLNNIDDAKNAAWLNWCKAFGASINSLNAQGNPLLPPSSQQMDGKQAQFENILYSHLTKDSIGNDVNDNEIDVNGNTKPEPEDLSAKSSTKTPSPRSSPKLEPDTVTSNPKEQLDNILYKIHQNTNDNESDVNEEEKVSSAVACDTYSDSEDLEGLIDALEHGEKFLKWLENCSNPRVTAVQLMQLRFLISSIKSGIDKDDEGEPKSKIRKRK</sequence>
<dbReference type="PANTHER" id="PTHR33215">
    <property type="entry name" value="PROTEIN DISTAL ANTENNA"/>
    <property type="match status" value="1"/>
</dbReference>
<dbReference type="HOGENOM" id="CLU_405596_0_0_1"/>
<evidence type="ECO:0000256" key="4">
    <source>
        <dbReference type="ARBA" id="ARBA00023015"/>
    </source>
</evidence>